<evidence type="ECO:0000313" key="13">
    <source>
        <dbReference type="Proteomes" id="UP000824076"/>
    </source>
</evidence>
<dbReference type="PANTHER" id="PTHR32182">
    <property type="entry name" value="DNA REPLICATION AND REPAIR PROTEIN RECF"/>
    <property type="match status" value="1"/>
</dbReference>
<dbReference type="GO" id="GO:0005524">
    <property type="term" value="F:ATP binding"/>
    <property type="evidence" value="ECO:0007669"/>
    <property type="project" value="UniProtKB-UniRule"/>
</dbReference>
<feature type="binding site" evidence="9">
    <location>
        <begin position="30"/>
        <end position="37"/>
    </location>
    <ligand>
        <name>ATP</name>
        <dbReference type="ChEBI" id="CHEBI:30616"/>
    </ligand>
</feature>
<keyword evidence="9 10" id="KW-0227">DNA damage</keyword>
<dbReference type="EMBL" id="DVMS01000182">
    <property type="protein sequence ID" value="HIU39293.1"/>
    <property type="molecule type" value="Genomic_DNA"/>
</dbReference>
<dbReference type="GO" id="GO:0000731">
    <property type="term" value="P:DNA synthesis involved in DNA repair"/>
    <property type="evidence" value="ECO:0007669"/>
    <property type="project" value="TreeGrafter"/>
</dbReference>
<dbReference type="HAMAP" id="MF_00365">
    <property type="entry name" value="RecF"/>
    <property type="match status" value="1"/>
</dbReference>
<keyword evidence="9 10" id="KW-0234">DNA repair</keyword>
<keyword evidence="8 9" id="KW-0238">DNA-binding</keyword>
<dbReference type="NCBIfam" id="TIGR00611">
    <property type="entry name" value="recf"/>
    <property type="match status" value="1"/>
</dbReference>
<evidence type="ECO:0000313" key="12">
    <source>
        <dbReference type="EMBL" id="HIU39293.1"/>
    </source>
</evidence>
<name>A0A9D1IL16_9BACT</name>
<evidence type="ECO:0000256" key="5">
    <source>
        <dbReference type="ARBA" id="ARBA00022705"/>
    </source>
</evidence>
<protein>
    <recommendedName>
        <fullName evidence="3 9">DNA replication and repair protein RecF</fullName>
    </recommendedName>
</protein>
<evidence type="ECO:0000256" key="8">
    <source>
        <dbReference type="ARBA" id="ARBA00023125"/>
    </source>
</evidence>
<dbReference type="PANTHER" id="PTHR32182:SF0">
    <property type="entry name" value="DNA REPLICATION AND REPAIR PROTEIN RECF"/>
    <property type="match status" value="1"/>
</dbReference>
<evidence type="ECO:0000256" key="7">
    <source>
        <dbReference type="ARBA" id="ARBA00022840"/>
    </source>
</evidence>
<keyword evidence="5 9" id="KW-0235">DNA replication</keyword>
<dbReference type="InterPro" id="IPR042174">
    <property type="entry name" value="RecF_2"/>
</dbReference>
<proteinExistence type="inferred from homology"/>
<evidence type="ECO:0000256" key="6">
    <source>
        <dbReference type="ARBA" id="ARBA00022741"/>
    </source>
</evidence>
<dbReference type="SUPFAM" id="SSF52540">
    <property type="entry name" value="P-loop containing nucleoside triphosphate hydrolases"/>
    <property type="match status" value="1"/>
</dbReference>
<reference evidence="12" key="2">
    <citation type="journal article" date="2021" name="PeerJ">
        <title>Extensive microbial diversity within the chicken gut microbiome revealed by metagenomics and culture.</title>
        <authorList>
            <person name="Gilroy R."/>
            <person name="Ravi A."/>
            <person name="Getino M."/>
            <person name="Pursley I."/>
            <person name="Horton D.L."/>
            <person name="Alikhan N.F."/>
            <person name="Baker D."/>
            <person name="Gharbi K."/>
            <person name="Hall N."/>
            <person name="Watson M."/>
            <person name="Adriaenssens E.M."/>
            <person name="Foster-Nyarko E."/>
            <person name="Jarju S."/>
            <person name="Secka A."/>
            <person name="Antonio M."/>
            <person name="Oren A."/>
            <person name="Chaudhuri R.R."/>
            <person name="La Ragione R."/>
            <person name="Hildebrand F."/>
            <person name="Pallen M.J."/>
        </authorList>
    </citation>
    <scope>NUCLEOTIDE SEQUENCE</scope>
    <source>
        <strain evidence="12">17073</strain>
    </source>
</reference>
<organism evidence="12 13">
    <name type="scientific">Candidatus Limisoma intestinavium</name>
    <dbReference type="NCBI Taxonomy" id="2840856"/>
    <lineage>
        <taxon>Bacteria</taxon>
        <taxon>Pseudomonadati</taxon>
        <taxon>Bacteroidota</taxon>
        <taxon>Bacteroidia</taxon>
        <taxon>Bacteroidales</taxon>
        <taxon>Candidatus Limisoma</taxon>
    </lineage>
</organism>
<evidence type="ECO:0000256" key="3">
    <source>
        <dbReference type="ARBA" id="ARBA00020170"/>
    </source>
</evidence>
<evidence type="ECO:0000256" key="4">
    <source>
        <dbReference type="ARBA" id="ARBA00022490"/>
    </source>
</evidence>
<dbReference type="InterPro" id="IPR003395">
    <property type="entry name" value="RecF/RecN/SMC_N"/>
</dbReference>
<keyword evidence="9 10" id="KW-0742">SOS response</keyword>
<dbReference type="Proteomes" id="UP000824076">
    <property type="component" value="Unassembled WGS sequence"/>
</dbReference>
<dbReference type="AlphaFoldDB" id="A0A9D1IL16"/>
<dbReference type="Gene3D" id="1.20.1050.90">
    <property type="entry name" value="RecF/RecN/SMC, N-terminal domain"/>
    <property type="match status" value="1"/>
</dbReference>
<comment type="caution">
    <text evidence="12">The sequence shown here is derived from an EMBL/GenBank/DDBJ whole genome shotgun (WGS) entry which is preliminary data.</text>
</comment>
<comment type="similarity">
    <text evidence="2 9 10">Belongs to the RecF family.</text>
</comment>
<dbReference type="InterPro" id="IPR018078">
    <property type="entry name" value="DNA-binding_RecF_CS"/>
</dbReference>
<dbReference type="GO" id="GO:0009432">
    <property type="term" value="P:SOS response"/>
    <property type="evidence" value="ECO:0007669"/>
    <property type="project" value="UniProtKB-UniRule"/>
</dbReference>
<feature type="domain" description="RecF/RecN/SMC N-terminal" evidence="11">
    <location>
        <begin position="3"/>
        <end position="342"/>
    </location>
</feature>
<reference evidence="12" key="1">
    <citation type="submission" date="2020-10" db="EMBL/GenBank/DDBJ databases">
        <authorList>
            <person name="Gilroy R."/>
        </authorList>
    </citation>
    <scope>NUCLEOTIDE SEQUENCE</scope>
    <source>
        <strain evidence="12">17073</strain>
    </source>
</reference>
<dbReference type="InterPro" id="IPR027417">
    <property type="entry name" value="P-loop_NTPase"/>
</dbReference>
<comment type="subcellular location">
    <subcellularLocation>
        <location evidence="1 9 10">Cytoplasm</location>
    </subcellularLocation>
</comment>
<evidence type="ECO:0000256" key="2">
    <source>
        <dbReference type="ARBA" id="ARBA00008016"/>
    </source>
</evidence>
<keyword evidence="4 9" id="KW-0963">Cytoplasm</keyword>
<dbReference type="GO" id="GO:0006302">
    <property type="term" value="P:double-strand break repair"/>
    <property type="evidence" value="ECO:0007669"/>
    <property type="project" value="TreeGrafter"/>
</dbReference>
<comment type="function">
    <text evidence="9 10">The RecF protein is involved in DNA metabolism; it is required for DNA replication and normal SOS inducibility. RecF binds preferentially to single-stranded, linear DNA. It also seems to bind ATP.</text>
</comment>
<dbReference type="GO" id="GO:0006260">
    <property type="term" value="P:DNA replication"/>
    <property type="evidence" value="ECO:0007669"/>
    <property type="project" value="UniProtKB-UniRule"/>
</dbReference>
<dbReference type="GO" id="GO:0003697">
    <property type="term" value="F:single-stranded DNA binding"/>
    <property type="evidence" value="ECO:0007669"/>
    <property type="project" value="UniProtKB-UniRule"/>
</dbReference>
<keyword evidence="6 9" id="KW-0547">Nucleotide-binding</keyword>
<keyword evidence="7 9" id="KW-0067">ATP-binding</keyword>
<dbReference type="PROSITE" id="PS00618">
    <property type="entry name" value="RECF_2"/>
    <property type="match status" value="1"/>
</dbReference>
<dbReference type="Pfam" id="PF02463">
    <property type="entry name" value="SMC_N"/>
    <property type="match status" value="1"/>
</dbReference>
<gene>
    <name evidence="9 12" type="primary">recF</name>
    <name evidence="12" type="ORF">IAD18_06470</name>
</gene>
<evidence type="ECO:0000256" key="9">
    <source>
        <dbReference type="HAMAP-Rule" id="MF_00365"/>
    </source>
</evidence>
<dbReference type="GO" id="GO:0005737">
    <property type="term" value="C:cytoplasm"/>
    <property type="evidence" value="ECO:0007669"/>
    <property type="project" value="UniProtKB-SubCell"/>
</dbReference>
<evidence type="ECO:0000259" key="11">
    <source>
        <dbReference type="Pfam" id="PF02463"/>
    </source>
</evidence>
<sequence>MILSRLSILNYKNIAEASLEFSPKVNCLLGNNGMGKTNVLDAVFYMSFCQSSQTRSDAATVRHGEEFMLLQGVYERNGKTEQISCAVQRGKRKSIKRNGKEYRRQSEHIGLLPLVMVSPADWNLISGGGEERRRLIDRIISQGNHAYLEALIDYNRALTQRNAMLRQGMADPLLFESVDAFMCRAAEAIYKARLEWIERFTPIFMRYYGEIADSREKVRLDYRSELHERSMETVLKENFRRDTLLGFTSHGVHHDDIELMLGDELMRKTGSQGQCKTYTAALRLAQFDFLKLAGGPTPLLLLDDIFDKLDSHRVANIVRVVSQPSFGQIFISDTNRQHIDETIAALGGDYRIFFVEDGHCRKLDV</sequence>
<evidence type="ECO:0000256" key="10">
    <source>
        <dbReference type="RuleBase" id="RU000578"/>
    </source>
</evidence>
<evidence type="ECO:0000256" key="1">
    <source>
        <dbReference type="ARBA" id="ARBA00004496"/>
    </source>
</evidence>
<dbReference type="InterPro" id="IPR001238">
    <property type="entry name" value="DNA-binding_RecF"/>
</dbReference>
<accession>A0A9D1IL16</accession>
<dbReference type="Gene3D" id="3.40.50.300">
    <property type="entry name" value="P-loop containing nucleotide triphosphate hydrolases"/>
    <property type="match status" value="1"/>
</dbReference>